<dbReference type="Pfam" id="PF18090">
    <property type="entry name" value="SoPB_HTH"/>
    <property type="match status" value="1"/>
</dbReference>
<protein>
    <submittedName>
        <fullName evidence="4">ParB/RepB/Spo0J family partition protein</fullName>
    </submittedName>
</protein>
<dbReference type="RefSeq" id="WP_211851958.1">
    <property type="nucleotide sequence ID" value="NZ_JAAGBB010000008.1"/>
</dbReference>
<evidence type="ECO:0000256" key="2">
    <source>
        <dbReference type="SAM" id="MobiDB-lite"/>
    </source>
</evidence>
<dbReference type="InterPro" id="IPR050336">
    <property type="entry name" value="Chromosome_partition/occlusion"/>
</dbReference>
<dbReference type="InterPro" id="IPR003115">
    <property type="entry name" value="ParB_N"/>
</dbReference>
<feature type="domain" description="ParB-like N-terminal" evidence="3">
    <location>
        <begin position="52"/>
        <end position="153"/>
    </location>
</feature>
<dbReference type="InterPro" id="IPR004437">
    <property type="entry name" value="ParB/RepB/Spo0J"/>
</dbReference>
<dbReference type="InterPro" id="IPR040873">
    <property type="entry name" value="SoPB_HTH"/>
</dbReference>
<comment type="caution">
    <text evidence="4">The sequence shown here is derived from an EMBL/GenBank/DDBJ whole genome shotgun (WGS) entry which is preliminary data.</text>
</comment>
<dbReference type="InterPro" id="IPR036086">
    <property type="entry name" value="ParB/Sulfiredoxin_sf"/>
</dbReference>
<dbReference type="PANTHER" id="PTHR33375">
    <property type="entry name" value="CHROMOSOME-PARTITIONING PROTEIN PARB-RELATED"/>
    <property type="match status" value="1"/>
</dbReference>
<dbReference type="PANTHER" id="PTHR33375:SF1">
    <property type="entry name" value="CHROMOSOME-PARTITIONING PROTEIN PARB-RELATED"/>
    <property type="match status" value="1"/>
</dbReference>
<dbReference type="EMBL" id="JAAGBB010000008">
    <property type="protein sequence ID" value="MBR0664355.1"/>
    <property type="molecule type" value="Genomic_DNA"/>
</dbReference>
<evidence type="ECO:0000313" key="4">
    <source>
        <dbReference type="EMBL" id="MBR0664355.1"/>
    </source>
</evidence>
<dbReference type="NCBIfam" id="TIGR00180">
    <property type="entry name" value="parB_part"/>
    <property type="match status" value="1"/>
</dbReference>
<comment type="similarity">
    <text evidence="1">Belongs to the ParB family.</text>
</comment>
<dbReference type="SUPFAM" id="SSF109709">
    <property type="entry name" value="KorB DNA-binding domain-like"/>
    <property type="match status" value="1"/>
</dbReference>
<proteinExistence type="inferred from homology"/>
<keyword evidence="5" id="KW-1185">Reference proteome</keyword>
<evidence type="ECO:0000256" key="1">
    <source>
        <dbReference type="ARBA" id="ARBA00006295"/>
    </source>
</evidence>
<evidence type="ECO:0000313" key="5">
    <source>
        <dbReference type="Proteomes" id="UP001196870"/>
    </source>
</evidence>
<dbReference type="SUPFAM" id="SSF110849">
    <property type="entry name" value="ParB/Sulfiredoxin"/>
    <property type="match status" value="1"/>
</dbReference>
<name>A0ABS5EVM4_9PROT</name>
<reference evidence="5" key="1">
    <citation type="journal article" date="2021" name="Syst. Appl. Microbiol.">
        <title>Roseomonas hellenica sp. nov., isolated from roots of wild-growing Alkanna tinctoria.</title>
        <authorList>
            <person name="Rat A."/>
            <person name="Naranjo H.D."/>
            <person name="Lebbe L."/>
            <person name="Cnockaert M."/>
            <person name="Krigas N."/>
            <person name="Grigoriadou K."/>
            <person name="Maloupa E."/>
            <person name="Willems A."/>
        </authorList>
    </citation>
    <scope>NUCLEOTIDE SEQUENCE [LARGE SCALE GENOMIC DNA]</scope>
    <source>
        <strain evidence="5">LMG 31523</strain>
    </source>
</reference>
<accession>A0ABS5EVM4</accession>
<evidence type="ECO:0000259" key="3">
    <source>
        <dbReference type="SMART" id="SM00470"/>
    </source>
</evidence>
<organism evidence="4 5">
    <name type="scientific">Plastoroseomonas hellenica</name>
    <dbReference type="NCBI Taxonomy" id="2687306"/>
    <lineage>
        <taxon>Bacteria</taxon>
        <taxon>Pseudomonadati</taxon>
        <taxon>Pseudomonadota</taxon>
        <taxon>Alphaproteobacteria</taxon>
        <taxon>Acetobacterales</taxon>
        <taxon>Acetobacteraceae</taxon>
        <taxon>Plastoroseomonas</taxon>
    </lineage>
</organism>
<dbReference type="SMART" id="SM00470">
    <property type="entry name" value="ParB"/>
    <property type="match status" value="1"/>
</dbReference>
<sequence>MARGNRGFGDLIAGGEGARPASRLPPRTGILGARENRLAELAGGAAVSRVHELVDPARCRIWEGHNRDYAALSEELCGDLIESFRAQRKQEMPAIVRRVANDPDHDFEVICGARRHWTVSWLRSHDYPDFRFLIEPRELSDEEAFRLADLENRSRKDLTDYERAIDYARAIDRYYDGSQQRMVERLEVSKSWLSRYLELARLPPEVVASFGTSKVIGISHAARLAPLLKVPLTRERVVTEAVAIAQEQLAREQRSEALISAAAVTARLAAAATKRQKASQPKELVVHGGEGTVLARAQKVRGGGLAITVPSLRTDKAQILQALSQLLDRAVG</sequence>
<dbReference type="Gene3D" id="1.10.10.2830">
    <property type="match status" value="1"/>
</dbReference>
<dbReference type="Proteomes" id="UP001196870">
    <property type="component" value="Unassembled WGS sequence"/>
</dbReference>
<gene>
    <name evidence="4" type="ORF">GXW71_08300</name>
</gene>
<feature type="region of interest" description="Disordered" evidence="2">
    <location>
        <begin position="1"/>
        <end position="26"/>
    </location>
</feature>